<organism evidence="2 3">
    <name type="scientific">Noviherbaspirillum saxi</name>
    <dbReference type="NCBI Taxonomy" id="2320863"/>
    <lineage>
        <taxon>Bacteria</taxon>
        <taxon>Pseudomonadati</taxon>
        <taxon>Pseudomonadota</taxon>
        <taxon>Betaproteobacteria</taxon>
        <taxon>Burkholderiales</taxon>
        <taxon>Oxalobacteraceae</taxon>
        <taxon>Noviherbaspirillum</taxon>
    </lineage>
</organism>
<protein>
    <submittedName>
        <fullName evidence="2">Uncharacterized protein</fullName>
    </submittedName>
</protein>
<sequence>MTADISRPNRVQALFNGDNSPGNISAKTRKAADIHKAQYLGPFPDHMGSIATIKKKPLMTQPNMRSDEPGG</sequence>
<reference evidence="3" key="1">
    <citation type="submission" date="2018-09" db="EMBL/GenBank/DDBJ databases">
        <authorList>
            <person name="Zhu H."/>
        </authorList>
    </citation>
    <scope>NUCLEOTIDE SEQUENCE [LARGE SCALE GENOMIC DNA]</scope>
    <source>
        <strain evidence="3">K1R23-30</strain>
    </source>
</reference>
<dbReference type="EMBL" id="QYUO01000001">
    <property type="protein sequence ID" value="RJF99371.1"/>
    <property type="molecule type" value="Genomic_DNA"/>
</dbReference>
<evidence type="ECO:0000256" key="1">
    <source>
        <dbReference type="SAM" id="MobiDB-lite"/>
    </source>
</evidence>
<name>A0A3A3FYT5_9BURK</name>
<evidence type="ECO:0000313" key="3">
    <source>
        <dbReference type="Proteomes" id="UP000265955"/>
    </source>
</evidence>
<feature type="region of interest" description="Disordered" evidence="1">
    <location>
        <begin position="1"/>
        <end position="24"/>
    </location>
</feature>
<dbReference type="Proteomes" id="UP000265955">
    <property type="component" value="Unassembled WGS sequence"/>
</dbReference>
<dbReference type="AlphaFoldDB" id="A0A3A3FYT5"/>
<gene>
    <name evidence="2" type="ORF">D3871_13195</name>
</gene>
<comment type="caution">
    <text evidence="2">The sequence shown here is derived from an EMBL/GenBank/DDBJ whole genome shotgun (WGS) entry which is preliminary data.</text>
</comment>
<keyword evidence="3" id="KW-1185">Reference proteome</keyword>
<proteinExistence type="predicted"/>
<accession>A0A3A3FYT5</accession>
<evidence type="ECO:0000313" key="2">
    <source>
        <dbReference type="EMBL" id="RJF99371.1"/>
    </source>
</evidence>